<evidence type="ECO:0000313" key="1">
    <source>
        <dbReference type="EMBL" id="RAL65485.1"/>
    </source>
</evidence>
<sequence>MPPKRKVVSGLSDNPYTTKLRNRLNYRNKNEVQIKKAKGNNQVAITYQLGTVRQSSEWINADEDERANALE</sequence>
<proteinExistence type="predicted"/>
<evidence type="ECO:0000313" key="2">
    <source>
        <dbReference type="Proteomes" id="UP000249056"/>
    </source>
</evidence>
<comment type="caution">
    <text evidence="1">The sequence shown here is derived from an EMBL/GenBank/DDBJ whole genome shotgun (WGS) entry which is preliminary data.</text>
</comment>
<keyword evidence="2" id="KW-1185">Reference proteome</keyword>
<dbReference type="Proteomes" id="UP000249056">
    <property type="component" value="Unassembled WGS sequence"/>
</dbReference>
<dbReference type="EMBL" id="QKRW01000010">
    <property type="protein sequence ID" value="RAL65485.1"/>
    <property type="molecule type" value="Genomic_DNA"/>
</dbReference>
<accession>A0A395IZ03</accession>
<dbReference type="AlphaFoldDB" id="A0A395IZ03"/>
<name>A0A395IZ03_9HELO</name>
<dbReference type="OrthoDB" id="3501647at2759"/>
<gene>
    <name evidence="1" type="ORF">DID88_001051</name>
</gene>
<reference evidence="1 2" key="1">
    <citation type="submission" date="2018-06" db="EMBL/GenBank/DDBJ databases">
        <title>Genome Sequence of the Brown Rot Fungal Pathogen Monilinia fructigena.</title>
        <authorList>
            <person name="Landi L."/>
            <person name="De Miccolis Angelini R.M."/>
            <person name="Pollastro S."/>
            <person name="Abate D."/>
            <person name="Faretra F."/>
            <person name="Romanazzi G."/>
        </authorList>
    </citation>
    <scope>NUCLEOTIDE SEQUENCE [LARGE SCALE GENOMIC DNA]</scope>
    <source>
        <strain evidence="1 2">Mfrg269</strain>
    </source>
</reference>
<protein>
    <submittedName>
        <fullName evidence="1">Uncharacterized protein</fullName>
    </submittedName>
</protein>
<organism evidence="1 2">
    <name type="scientific">Monilinia fructigena</name>
    <dbReference type="NCBI Taxonomy" id="38457"/>
    <lineage>
        <taxon>Eukaryota</taxon>
        <taxon>Fungi</taxon>
        <taxon>Dikarya</taxon>
        <taxon>Ascomycota</taxon>
        <taxon>Pezizomycotina</taxon>
        <taxon>Leotiomycetes</taxon>
        <taxon>Helotiales</taxon>
        <taxon>Sclerotiniaceae</taxon>
        <taxon>Monilinia</taxon>
    </lineage>
</organism>